<reference evidence="7" key="1">
    <citation type="journal article" date="2020" name="Stud. Mycol.">
        <title>101 Dothideomycetes genomes: a test case for predicting lifestyles and emergence of pathogens.</title>
        <authorList>
            <person name="Haridas S."/>
            <person name="Albert R."/>
            <person name="Binder M."/>
            <person name="Bloem J."/>
            <person name="Labutti K."/>
            <person name="Salamov A."/>
            <person name="Andreopoulos B."/>
            <person name="Baker S."/>
            <person name="Barry K."/>
            <person name="Bills G."/>
            <person name="Bluhm B."/>
            <person name="Cannon C."/>
            <person name="Castanera R."/>
            <person name="Culley D."/>
            <person name="Daum C."/>
            <person name="Ezra D."/>
            <person name="Gonzalez J."/>
            <person name="Henrissat B."/>
            <person name="Kuo A."/>
            <person name="Liang C."/>
            <person name="Lipzen A."/>
            <person name="Lutzoni F."/>
            <person name="Magnuson J."/>
            <person name="Mondo S."/>
            <person name="Nolan M."/>
            <person name="Ohm R."/>
            <person name="Pangilinan J."/>
            <person name="Park H.-J."/>
            <person name="Ramirez L."/>
            <person name="Alfaro M."/>
            <person name="Sun H."/>
            <person name="Tritt A."/>
            <person name="Yoshinaga Y."/>
            <person name="Zwiers L.-H."/>
            <person name="Turgeon B."/>
            <person name="Goodwin S."/>
            <person name="Spatafora J."/>
            <person name="Crous P."/>
            <person name="Grigoriev I."/>
        </authorList>
    </citation>
    <scope>NUCLEOTIDE SEQUENCE</scope>
    <source>
        <strain evidence="7">ATCC 36951</strain>
    </source>
</reference>
<feature type="region of interest" description="Disordered" evidence="5">
    <location>
        <begin position="1"/>
        <end position="134"/>
    </location>
</feature>
<evidence type="ECO:0000259" key="6">
    <source>
        <dbReference type="PROSITE" id="PS50865"/>
    </source>
</evidence>
<dbReference type="SUPFAM" id="SSF144232">
    <property type="entry name" value="HIT/MYND zinc finger-like"/>
    <property type="match status" value="1"/>
</dbReference>
<accession>A0A6A6D416</accession>
<dbReference type="InterPro" id="IPR036181">
    <property type="entry name" value="MIT_dom_sf"/>
</dbReference>
<dbReference type="Gene3D" id="6.10.140.2220">
    <property type="match status" value="1"/>
</dbReference>
<feature type="compositionally biased region" description="Basic and acidic residues" evidence="5">
    <location>
        <begin position="768"/>
        <end position="780"/>
    </location>
</feature>
<dbReference type="EMBL" id="ML993580">
    <property type="protein sequence ID" value="KAF2173188.1"/>
    <property type="molecule type" value="Genomic_DNA"/>
</dbReference>
<organism evidence="7 8">
    <name type="scientific">Zasmidium cellare ATCC 36951</name>
    <dbReference type="NCBI Taxonomy" id="1080233"/>
    <lineage>
        <taxon>Eukaryota</taxon>
        <taxon>Fungi</taxon>
        <taxon>Dikarya</taxon>
        <taxon>Ascomycota</taxon>
        <taxon>Pezizomycotina</taxon>
        <taxon>Dothideomycetes</taxon>
        <taxon>Dothideomycetidae</taxon>
        <taxon>Mycosphaerellales</taxon>
        <taxon>Mycosphaerellaceae</taxon>
        <taxon>Zasmidium</taxon>
    </lineage>
</organism>
<dbReference type="AlphaFoldDB" id="A0A6A6D416"/>
<feature type="compositionally biased region" description="Polar residues" evidence="5">
    <location>
        <begin position="111"/>
        <end position="120"/>
    </location>
</feature>
<feature type="domain" description="MYND-type" evidence="6">
    <location>
        <begin position="511"/>
        <end position="553"/>
    </location>
</feature>
<feature type="region of interest" description="Disordered" evidence="5">
    <location>
        <begin position="271"/>
        <end position="390"/>
    </location>
</feature>
<feature type="region of interest" description="Disordered" evidence="5">
    <location>
        <begin position="635"/>
        <end position="676"/>
    </location>
</feature>
<keyword evidence="3" id="KW-0862">Zinc</keyword>
<dbReference type="RefSeq" id="XP_033674077.1">
    <property type="nucleotide sequence ID" value="XM_033811306.1"/>
</dbReference>
<protein>
    <recommendedName>
        <fullName evidence="6">MYND-type domain-containing protein</fullName>
    </recommendedName>
</protein>
<evidence type="ECO:0000256" key="2">
    <source>
        <dbReference type="ARBA" id="ARBA00022771"/>
    </source>
</evidence>
<dbReference type="Proteomes" id="UP000799537">
    <property type="component" value="Unassembled WGS sequence"/>
</dbReference>
<evidence type="ECO:0000313" key="8">
    <source>
        <dbReference type="Proteomes" id="UP000799537"/>
    </source>
</evidence>
<feature type="region of interest" description="Disordered" evidence="5">
    <location>
        <begin position="707"/>
        <end position="780"/>
    </location>
</feature>
<feature type="compositionally biased region" description="Pro residues" evidence="5">
    <location>
        <begin position="48"/>
        <end position="64"/>
    </location>
</feature>
<name>A0A6A6D416_ZASCE</name>
<feature type="compositionally biased region" description="Basic and acidic residues" evidence="5">
    <location>
        <begin position="294"/>
        <end position="314"/>
    </location>
</feature>
<keyword evidence="2 4" id="KW-0863">Zinc-finger</keyword>
<sequence>MDRSDQDKTAERPSDKSTSFGETPHDRDESMLDAEGINPSTRVASLPPQTPRPQPAQRPLPPLTGLPADGGEDVEMTAPPSPRPRPATTVPQLSRSTETYDDNDESDRPEQQATTSSGATRRTPIFPPGRIDGLDFERARRHLRRAVELDSHGQYNQALESYHRALTLCRPALNSITMSSGSRRALERTLAPHHERVIDLEDAQVYDETEPEKFMVDPSRVTPLSRRTNLDPRFELPGVPASMNRPELIGEGPEVEAEDGVDQYLLDLQKMYGRDGRSRPRSRAGSVPMVRESSSVKRESTPMKRESTPMKRESTPLVRESTPIPRAGRRDSGSTPQSAQSAPARMDPSREATPSPYDETESIRERAGTPLPGDVENFENRHPKRGLATYGSIHGTQSRMRQYKRPKIMHDAEGVLGTLASKAFDKRMAERVQKEANGSHWMQDLYWDHRSTLHGGLAKDKYRDLRDIRESLPYREGYLIDQDEEEDNEVVPGWRKHRSSAPPRSTDVKACAKCGATSKPEGGPVYPCVVCWGPFYCSMRCQDAHSDVHEPHCMPNWRSFDREAQDEDQPCAQSTRGLAGRLASLCDRPVELDIHKIAQDAARTDGKPLGDRTDLRRAFISGDIDMDEHMDKAIQRGEAERDSSPQGNDNLSSPVSDTAGISSPKTPNTPEDVDVRGVGGAFDIQHAADNLLSMHSNPASGRGVAALRPAKKLPKLILKPPKPPTRNERELQTPDFEEYDDKYDEDADHESLSSNDDNDDVDMFWEEPPPHHSERQAQEEMYPKRITDFRIEMNGGRTLEYLVSDARRDKEWCKAGTLLGSSCTDAISEHRTFLEQPNPDRVDNMLLTPFKLWIKRAFLSQHRYILFDIQGFEQQEQGEIQREVAQALGEEWQGAIEEYWRRCEVALDWWKRMERVRREGRRRGRVRGRVEDVGLGLENVFKGG</sequence>
<evidence type="ECO:0000313" key="7">
    <source>
        <dbReference type="EMBL" id="KAF2173188.1"/>
    </source>
</evidence>
<feature type="compositionally biased region" description="Acidic residues" evidence="5">
    <location>
        <begin position="735"/>
        <end position="748"/>
    </location>
</feature>
<dbReference type="SUPFAM" id="SSF116846">
    <property type="entry name" value="MIT domain"/>
    <property type="match status" value="1"/>
</dbReference>
<dbReference type="OrthoDB" id="15567at2759"/>
<dbReference type="GO" id="GO:0008270">
    <property type="term" value="F:zinc ion binding"/>
    <property type="evidence" value="ECO:0007669"/>
    <property type="project" value="UniProtKB-KW"/>
</dbReference>
<dbReference type="Gene3D" id="1.20.58.80">
    <property type="entry name" value="Phosphotransferase system, lactose/cellobiose-type IIA subunit"/>
    <property type="match status" value="1"/>
</dbReference>
<keyword evidence="8" id="KW-1185">Reference proteome</keyword>
<feature type="compositionally biased region" description="Polar residues" evidence="5">
    <location>
        <begin position="644"/>
        <end position="669"/>
    </location>
</feature>
<evidence type="ECO:0000256" key="5">
    <source>
        <dbReference type="SAM" id="MobiDB-lite"/>
    </source>
</evidence>
<feature type="compositionally biased region" description="Basic and acidic residues" evidence="5">
    <location>
        <begin position="1"/>
        <end position="15"/>
    </location>
</feature>
<evidence type="ECO:0000256" key="1">
    <source>
        <dbReference type="ARBA" id="ARBA00022723"/>
    </source>
</evidence>
<dbReference type="PROSITE" id="PS50865">
    <property type="entry name" value="ZF_MYND_2"/>
    <property type="match status" value="1"/>
</dbReference>
<evidence type="ECO:0000256" key="4">
    <source>
        <dbReference type="PROSITE-ProRule" id="PRU00134"/>
    </source>
</evidence>
<gene>
    <name evidence="7" type="ORF">M409DRAFT_49668</name>
</gene>
<dbReference type="GeneID" id="54564578"/>
<proteinExistence type="predicted"/>
<dbReference type="PROSITE" id="PS01360">
    <property type="entry name" value="ZF_MYND_1"/>
    <property type="match status" value="1"/>
</dbReference>
<feature type="region of interest" description="Disordered" evidence="5">
    <location>
        <begin position="223"/>
        <end position="245"/>
    </location>
</feature>
<keyword evidence="1" id="KW-0479">Metal-binding</keyword>
<dbReference type="Pfam" id="PF01753">
    <property type="entry name" value="zf-MYND"/>
    <property type="match status" value="1"/>
</dbReference>
<dbReference type="InterPro" id="IPR002893">
    <property type="entry name" value="Znf_MYND"/>
</dbReference>
<feature type="compositionally biased region" description="Acidic residues" evidence="5">
    <location>
        <begin position="756"/>
        <end position="765"/>
    </location>
</feature>
<evidence type="ECO:0000256" key="3">
    <source>
        <dbReference type="ARBA" id="ARBA00022833"/>
    </source>
</evidence>